<keyword evidence="2" id="KW-1185">Reference proteome</keyword>
<name>A0A916NGY4_9BACL</name>
<protein>
    <submittedName>
        <fullName evidence="1">Uncharacterized protein</fullName>
    </submittedName>
</protein>
<gene>
    <name evidence="1" type="ORF">PAESOLCIP111_01323</name>
</gene>
<proteinExistence type="predicted"/>
<evidence type="ECO:0000313" key="1">
    <source>
        <dbReference type="EMBL" id="CAG7611037.1"/>
    </source>
</evidence>
<dbReference type="AlphaFoldDB" id="A0A916NGY4"/>
<dbReference type="EMBL" id="CAJVAS010000004">
    <property type="protein sequence ID" value="CAG7611037.1"/>
    <property type="molecule type" value="Genomic_DNA"/>
</dbReference>
<accession>A0A916NGY4</accession>
<evidence type="ECO:0000313" key="2">
    <source>
        <dbReference type="Proteomes" id="UP000693672"/>
    </source>
</evidence>
<reference evidence="1" key="1">
    <citation type="submission" date="2021-06" db="EMBL/GenBank/DDBJ databases">
        <authorList>
            <person name="Criscuolo A."/>
        </authorList>
    </citation>
    <scope>NUCLEOTIDE SEQUENCE</scope>
    <source>
        <strain evidence="1">CIP111600</strain>
    </source>
</reference>
<sequence>MILSIVNPIHGLSVLFLYQWIDIELSIGGVLEYTGKLVKANDEVTELKDGFYLWSNCIIKLGR</sequence>
<comment type="caution">
    <text evidence="1">The sequence shown here is derived from an EMBL/GenBank/DDBJ whole genome shotgun (WGS) entry which is preliminary data.</text>
</comment>
<organism evidence="1 2">
    <name type="scientific">Paenibacillus solanacearum</name>
    <dbReference type="NCBI Taxonomy" id="2048548"/>
    <lineage>
        <taxon>Bacteria</taxon>
        <taxon>Bacillati</taxon>
        <taxon>Bacillota</taxon>
        <taxon>Bacilli</taxon>
        <taxon>Bacillales</taxon>
        <taxon>Paenibacillaceae</taxon>
        <taxon>Paenibacillus</taxon>
    </lineage>
</organism>
<dbReference type="Proteomes" id="UP000693672">
    <property type="component" value="Unassembled WGS sequence"/>
</dbReference>